<protein>
    <recommendedName>
        <fullName evidence="10">intramembrane prenyl-peptidase Rce1</fullName>
        <ecNumber evidence="10">3.4.26.1</ecNumber>
    </recommendedName>
</protein>
<evidence type="ECO:0000256" key="1">
    <source>
        <dbReference type="ARBA" id="ARBA00004477"/>
    </source>
</evidence>
<evidence type="ECO:0000256" key="9">
    <source>
        <dbReference type="ARBA" id="ARBA00047280"/>
    </source>
</evidence>
<dbReference type="InParanoid" id="A0A1D8PM34"/>
<keyword evidence="7 11" id="KW-1133">Transmembrane helix</keyword>
<dbReference type="eggNOG" id="KOG4130">
    <property type="taxonomic scope" value="Eukaryota"/>
</dbReference>
<name>A0A1D8PM34_CANAL</name>
<dbReference type="PANTHER" id="PTHR13046">
    <property type="entry name" value="PROTEASE U48 CAAX PRENYL PROTEASE RCE1"/>
    <property type="match status" value="1"/>
</dbReference>
<dbReference type="InterPro" id="IPR003675">
    <property type="entry name" value="Rce1/LyrA-like_dom"/>
</dbReference>
<reference evidence="14 15" key="1">
    <citation type="journal article" date="2004" name="Proc. Natl. Acad. Sci. U.S.A.">
        <title>The diploid genome sequence of Candida albicans.</title>
        <authorList>
            <person name="Jones T."/>
            <person name="Federspiel N.A."/>
            <person name="Chibana H."/>
            <person name="Dungan J."/>
            <person name="Kalman S."/>
            <person name="Magee B.B."/>
            <person name="Newport G."/>
            <person name="Thorstenson Y.R."/>
            <person name="Agabian N."/>
            <person name="Magee P.T."/>
            <person name="Davis R.W."/>
            <person name="Scherer S."/>
        </authorList>
    </citation>
    <scope>NUCLEOTIDE SEQUENCE [LARGE SCALE GENOMIC DNA]</scope>
    <source>
        <strain evidence="15">SC5314 / ATCC MYA-2876</strain>
    </source>
</reference>
<dbReference type="AlphaFoldDB" id="A0A1D8PM34"/>
<feature type="transmembrane region" description="Helical" evidence="11">
    <location>
        <begin position="92"/>
        <end position="114"/>
    </location>
</feature>
<dbReference type="PANTHER" id="PTHR13046:SF0">
    <property type="entry name" value="CAAX PRENYL PROTEASE 2"/>
    <property type="match status" value="1"/>
</dbReference>
<reference evidence="14 15" key="2">
    <citation type="journal article" date="2007" name="Genome Biol.">
        <title>Assembly of the Candida albicans genome into sixteen supercontigs aligned on the eight chromosomes.</title>
        <authorList>
            <person name="van het Hoog M."/>
            <person name="Rast T.J."/>
            <person name="Martchenko M."/>
            <person name="Grindle S."/>
            <person name="Dignard D."/>
            <person name="Hogues H."/>
            <person name="Cuomo C."/>
            <person name="Berriman M."/>
            <person name="Scherer S."/>
            <person name="Magee B.B."/>
            <person name="Whiteway M."/>
            <person name="Chibana H."/>
            <person name="Nantel A."/>
            <person name="Magee P.T."/>
        </authorList>
    </citation>
    <scope>GENOME REANNOTATION</scope>
    <source>
        <strain evidence="15">SC5314 / ATCC MYA-2876</strain>
    </source>
</reference>
<dbReference type="RefSeq" id="XP_717229.2">
    <property type="nucleotide sequence ID" value="XM_712136.2"/>
</dbReference>
<evidence type="ECO:0000256" key="8">
    <source>
        <dbReference type="ARBA" id="ARBA00023136"/>
    </source>
</evidence>
<sequence length="281" mass="32331">MKVILSILTACSYVFAIYFAPPPSIKHKDRNDPDVVRHRISRIIILCALLMIIIPNLVLIQGKNHNETYLDKVRQLGIIPGFTNSGSLTVDLFNIGYTIYFILILYSSSIYQIYIEEVELFDWKYQISSFRTASVLYPIRDYLLAPVSEELIYRGLIFLINNDANESVDRKNQHVFTPFLFGVAHIHHGIQLYRQNVPTMTIVITTGFQFTYTSMFGKLSEVIYSATDQNLWSCIVLHMICNIFGLPNFSLNSPRVTHQVVFYSLIVLGIVHSLIVLLYYM</sequence>
<dbReference type="VEuPathDB" id="FungiDB:C4_04570W_A"/>
<dbReference type="EMBL" id="CP017626">
    <property type="protein sequence ID" value="AOW29204.1"/>
    <property type="molecule type" value="Genomic_DNA"/>
</dbReference>
<dbReference type="InterPro" id="IPR039731">
    <property type="entry name" value="Rce1"/>
</dbReference>
<evidence type="ECO:0000256" key="2">
    <source>
        <dbReference type="ARBA" id="ARBA00006897"/>
    </source>
</evidence>
<comment type="catalytic activity">
    <reaction evidence="9">
        <text>Hydrolyzes the peptide bond -P2-(S-farnesyl or geranylgeranyl)C-P1'-P2'-P3'-COOH where P1' and P2' are amino acids with aliphatic sidechains and P3' is any C-terminal residue.</text>
        <dbReference type="EC" id="3.4.26.1"/>
    </reaction>
</comment>
<organism evidence="14 15">
    <name type="scientific">Candida albicans (strain SC5314 / ATCC MYA-2876)</name>
    <name type="common">Yeast</name>
    <dbReference type="NCBI Taxonomy" id="237561"/>
    <lineage>
        <taxon>Eukaryota</taxon>
        <taxon>Fungi</taxon>
        <taxon>Dikarya</taxon>
        <taxon>Ascomycota</taxon>
        <taxon>Saccharomycotina</taxon>
        <taxon>Pichiomycetes</taxon>
        <taxon>Debaryomycetaceae</taxon>
        <taxon>Candida/Lodderomyces clade</taxon>
        <taxon>Candida</taxon>
    </lineage>
</organism>
<evidence type="ECO:0000256" key="10">
    <source>
        <dbReference type="ARBA" id="ARBA00049729"/>
    </source>
</evidence>
<evidence type="ECO:0000313" key="15">
    <source>
        <dbReference type="Proteomes" id="UP000000559"/>
    </source>
</evidence>
<dbReference type="EC" id="3.4.26.1" evidence="10"/>
<evidence type="ECO:0000256" key="4">
    <source>
        <dbReference type="ARBA" id="ARBA00022692"/>
    </source>
</evidence>
<comment type="subcellular location">
    <subcellularLocation>
        <location evidence="1">Endoplasmic reticulum membrane</location>
        <topology evidence="1">Multi-pass membrane protein</topology>
    </subcellularLocation>
</comment>
<dbReference type="Pfam" id="PF02517">
    <property type="entry name" value="Rce1-like"/>
    <property type="match status" value="1"/>
</dbReference>
<comment type="similarity">
    <text evidence="2">Belongs to the peptidase U48 family.</text>
</comment>
<dbReference type="GO" id="GO:0004222">
    <property type="term" value="F:metalloendopeptidase activity"/>
    <property type="evidence" value="ECO:0000318"/>
    <property type="project" value="GO_Central"/>
</dbReference>
<dbReference type="STRING" id="237561.A0A1D8PM34"/>
<dbReference type="OrthoDB" id="271604at2759"/>
<feature type="transmembrane region" description="Helical" evidence="11">
    <location>
        <begin position="261"/>
        <end position="280"/>
    </location>
</feature>
<dbReference type="GeneID" id="3641104"/>
<dbReference type="Proteomes" id="UP000000559">
    <property type="component" value="Chromosome 4"/>
</dbReference>
<evidence type="ECO:0000256" key="11">
    <source>
        <dbReference type="SAM" id="Phobius"/>
    </source>
</evidence>
<evidence type="ECO:0000256" key="6">
    <source>
        <dbReference type="ARBA" id="ARBA00022824"/>
    </source>
</evidence>
<dbReference type="FunCoup" id="A0A1D8PM34">
    <property type="interactions" value="306"/>
</dbReference>
<feature type="domain" description="CAAX prenyl protease 2/Lysostaphin resistance protein A-like" evidence="12">
    <location>
        <begin position="135"/>
        <end position="244"/>
    </location>
</feature>
<gene>
    <name evidence="13 14" type="primary">RCE1</name>
    <name evidence="14" type="ordered locus">CAALFM_C404570WA</name>
    <name evidence="13" type="ordered locus">orf19.11306</name>
</gene>
<reference evidence="14 15" key="3">
    <citation type="journal article" date="2013" name="Genome Biol.">
        <title>Assembly of a phased diploid Candida albicans genome facilitates allele-specific measurements and provides a simple model for repeat and indel structure.</title>
        <authorList>
            <person name="Muzzey D."/>
            <person name="Schwartz K."/>
            <person name="Weissman J.S."/>
            <person name="Sherlock G."/>
        </authorList>
    </citation>
    <scope>NUCLEOTIDE SEQUENCE [LARGE SCALE GENOMIC DNA]</scope>
    <source>
        <strain evidence="15">SC5314 / ATCC MYA-2876</strain>
    </source>
</reference>
<accession>A0A1D8PM34</accession>
<dbReference type="CGD" id="CAL0000185732">
    <property type="gene designation" value="RCE1"/>
</dbReference>
<keyword evidence="5" id="KW-0378">Hydrolase</keyword>
<keyword evidence="3 14" id="KW-0645">Protease</keyword>
<evidence type="ECO:0000313" key="14">
    <source>
        <dbReference type="EMBL" id="AOW29204.1"/>
    </source>
</evidence>
<evidence type="ECO:0000256" key="5">
    <source>
        <dbReference type="ARBA" id="ARBA00022801"/>
    </source>
</evidence>
<dbReference type="KEGG" id="cal:CAALFM_C404570WA"/>
<evidence type="ECO:0000313" key="13">
    <source>
        <dbReference type="CGD" id="CAL0000185732"/>
    </source>
</evidence>
<evidence type="ECO:0000256" key="3">
    <source>
        <dbReference type="ARBA" id="ARBA00022670"/>
    </source>
</evidence>
<feature type="transmembrane region" description="Helical" evidence="11">
    <location>
        <begin position="230"/>
        <end position="249"/>
    </location>
</feature>
<proteinExistence type="inferred from homology"/>
<feature type="transmembrane region" description="Helical" evidence="11">
    <location>
        <begin position="40"/>
        <end position="60"/>
    </location>
</feature>
<dbReference type="GO" id="GO:0071586">
    <property type="term" value="P:CAAX-box protein processing"/>
    <property type="evidence" value="ECO:0000318"/>
    <property type="project" value="GO_Central"/>
</dbReference>
<dbReference type="GO" id="GO:0005789">
    <property type="term" value="C:endoplasmic reticulum membrane"/>
    <property type="evidence" value="ECO:0000318"/>
    <property type="project" value="GO_Central"/>
</dbReference>
<evidence type="ECO:0000259" key="12">
    <source>
        <dbReference type="Pfam" id="PF02517"/>
    </source>
</evidence>
<keyword evidence="6" id="KW-0256">Endoplasmic reticulum</keyword>
<keyword evidence="15" id="KW-1185">Reference proteome</keyword>
<keyword evidence="8 11" id="KW-0472">Membrane</keyword>
<evidence type="ECO:0000256" key="7">
    <source>
        <dbReference type="ARBA" id="ARBA00022989"/>
    </source>
</evidence>
<keyword evidence="4 11" id="KW-0812">Transmembrane</keyword>